<dbReference type="AlphaFoldDB" id="A0A1H6YFU2"/>
<keyword evidence="7" id="KW-0256">Endoplasmic reticulum</keyword>
<evidence type="ECO:0000256" key="9">
    <source>
        <dbReference type="ARBA" id="ARBA00022989"/>
    </source>
</evidence>
<organism evidence="15 16">
    <name type="scientific">Cyclobacterium xiamenense</name>
    <dbReference type="NCBI Taxonomy" id="1297121"/>
    <lineage>
        <taxon>Bacteria</taxon>
        <taxon>Pseudomonadati</taxon>
        <taxon>Bacteroidota</taxon>
        <taxon>Cytophagia</taxon>
        <taxon>Cytophagales</taxon>
        <taxon>Cyclobacteriaceae</taxon>
        <taxon>Cyclobacterium</taxon>
    </lineage>
</organism>
<dbReference type="PANTHER" id="PTHR46025">
    <property type="entry name" value="XYLOSYLTRANSFERASE OXT"/>
    <property type="match status" value="1"/>
</dbReference>
<keyword evidence="9" id="KW-1133">Transmembrane helix</keyword>
<dbReference type="Proteomes" id="UP000199403">
    <property type="component" value="Unassembled WGS sequence"/>
</dbReference>
<dbReference type="GO" id="GO:0016020">
    <property type="term" value="C:membrane"/>
    <property type="evidence" value="ECO:0007669"/>
    <property type="project" value="InterPro"/>
</dbReference>
<sequence>MKHAVLFLAYKNIHHLFDYISILDDDFLFYIHIDKKSAVSSDIIEALSQKKNVVFLSRKYTVNWGGLNLLKAILHLAGEAVKNREVGYIHTMSGQDLPIKSSREIKEFFERNDGKQFIEYFPLPSSRWTDGGLDRLNYFNPYDTFDRKTRMGKKLINATVRFQRFFGIKRKPFDLFPTLYGGSVWWSLSSSCVQYVLDEIRNNPAILKRLRYTLCAEEILVQTLLMHSPYRTSIVGNTLTLVLWEYRNGNSPATLDKSDFSTLQKSPKLFARRFDYPTSRDLVSLIKKELLHKEHSNPYLS</sequence>
<dbReference type="GO" id="GO:0015012">
    <property type="term" value="P:heparan sulfate proteoglycan biosynthetic process"/>
    <property type="evidence" value="ECO:0007669"/>
    <property type="project" value="TreeGrafter"/>
</dbReference>
<gene>
    <name evidence="15" type="ORF">SAMN05192553_103697</name>
</gene>
<accession>A0A1H6YFU2</accession>
<keyword evidence="10" id="KW-0333">Golgi apparatus</keyword>
<evidence type="ECO:0000256" key="6">
    <source>
        <dbReference type="ARBA" id="ARBA00022723"/>
    </source>
</evidence>
<evidence type="ECO:0000313" key="16">
    <source>
        <dbReference type="Proteomes" id="UP000199403"/>
    </source>
</evidence>
<proteinExistence type="predicted"/>
<evidence type="ECO:0000256" key="14">
    <source>
        <dbReference type="ARBA" id="ARBA00042865"/>
    </source>
</evidence>
<evidence type="ECO:0000256" key="4">
    <source>
        <dbReference type="ARBA" id="ARBA00022679"/>
    </source>
</evidence>
<keyword evidence="6" id="KW-0479">Metal-binding</keyword>
<comment type="subcellular location">
    <subcellularLocation>
        <location evidence="2">Endoplasmic reticulum membrane</location>
        <topology evidence="2">Single-pass type II membrane protein</topology>
    </subcellularLocation>
    <subcellularLocation>
        <location evidence="1">Golgi apparatus membrane</location>
        <topology evidence="1">Single-pass type II membrane protein</topology>
    </subcellularLocation>
</comment>
<keyword evidence="3" id="KW-0328">Glycosyltransferase</keyword>
<keyword evidence="16" id="KW-1185">Reference proteome</keyword>
<evidence type="ECO:0000256" key="12">
    <source>
        <dbReference type="ARBA" id="ARBA00023157"/>
    </source>
</evidence>
<keyword evidence="11" id="KW-0472">Membrane</keyword>
<dbReference type="InterPro" id="IPR043538">
    <property type="entry name" value="XYLT"/>
</dbReference>
<dbReference type="GO" id="GO:0030158">
    <property type="term" value="F:protein xylosyltransferase activity"/>
    <property type="evidence" value="ECO:0007669"/>
    <property type="project" value="InterPro"/>
</dbReference>
<dbReference type="RefSeq" id="WP_177179633.1">
    <property type="nucleotide sequence ID" value="NZ_FNZH01000003.1"/>
</dbReference>
<keyword evidence="13" id="KW-0325">Glycoprotein</keyword>
<dbReference type="GO" id="GO:0046872">
    <property type="term" value="F:metal ion binding"/>
    <property type="evidence" value="ECO:0007669"/>
    <property type="project" value="UniProtKB-KW"/>
</dbReference>
<keyword evidence="4" id="KW-0808">Transferase</keyword>
<evidence type="ECO:0000313" key="15">
    <source>
        <dbReference type="EMBL" id="SEJ40158.1"/>
    </source>
</evidence>
<keyword evidence="8" id="KW-0735">Signal-anchor</keyword>
<dbReference type="InterPro" id="IPR003406">
    <property type="entry name" value="Glyco_trans_14"/>
</dbReference>
<dbReference type="STRING" id="1416801.SAMN05192553_103697"/>
<evidence type="ECO:0000256" key="8">
    <source>
        <dbReference type="ARBA" id="ARBA00022968"/>
    </source>
</evidence>
<name>A0A1H6YFU2_9BACT</name>
<evidence type="ECO:0000256" key="7">
    <source>
        <dbReference type="ARBA" id="ARBA00022824"/>
    </source>
</evidence>
<dbReference type="GO" id="GO:0050650">
    <property type="term" value="P:chondroitin sulfate proteoglycan biosynthetic process"/>
    <property type="evidence" value="ECO:0007669"/>
    <property type="project" value="TreeGrafter"/>
</dbReference>
<evidence type="ECO:0000256" key="2">
    <source>
        <dbReference type="ARBA" id="ARBA00004648"/>
    </source>
</evidence>
<evidence type="ECO:0000256" key="1">
    <source>
        <dbReference type="ARBA" id="ARBA00004323"/>
    </source>
</evidence>
<dbReference type="Pfam" id="PF02485">
    <property type="entry name" value="Branch"/>
    <property type="match status" value="1"/>
</dbReference>
<protein>
    <recommendedName>
        <fullName evidence="14">Peptide O-xylosyltransferase</fullName>
    </recommendedName>
</protein>
<dbReference type="EMBL" id="FNZH01000003">
    <property type="protein sequence ID" value="SEJ40158.1"/>
    <property type="molecule type" value="Genomic_DNA"/>
</dbReference>
<evidence type="ECO:0000256" key="5">
    <source>
        <dbReference type="ARBA" id="ARBA00022692"/>
    </source>
</evidence>
<evidence type="ECO:0000256" key="11">
    <source>
        <dbReference type="ARBA" id="ARBA00023136"/>
    </source>
</evidence>
<dbReference type="PANTHER" id="PTHR46025:SF3">
    <property type="entry name" value="XYLOSYLTRANSFERASE OXT"/>
    <property type="match status" value="1"/>
</dbReference>
<evidence type="ECO:0000256" key="10">
    <source>
        <dbReference type="ARBA" id="ARBA00023034"/>
    </source>
</evidence>
<keyword evidence="5" id="KW-0812">Transmembrane</keyword>
<reference evidence="16" key="1">
    <citation type="submission" date="2016-10" db="EMBL/GenBank/DDBJ databases">
        <authorList>
            <person name="Varghese N."/>
            <person name="Submissions S."/>
        </authorList>
    </citation>
    <scope>NUCLEOTIDE SEQUENCE [LARGE SCALE GENOMIC DNA]</scope>
    <source>
        <strain evidence="16">IBRC-M 10761</strain>
    </source>
</reference>
<keyword evidence="12" id="KW-1015">Disulfide bond</keyword>
<evidence type="ECO:0000256" key="13">
    <source>
        <dbReference type="ARBA" id="ARBA00023180"/>
    </source>
</evidence>
<evidence type="ECO:0000256" key="3">
    <source>
        <dbReference type="ARBA" id="ARBA00022676"/>
    </source>
</evidence>